<dbReference type="Proteomes" id="UP001331761">
    <property type="component" value="Unassembled WGS sequence"/>
</dbReference>
<gene>
    <name evidence="1" type="ORF">GCK32_022181</name>
</gene>
<feature type="non-terminal residue" evidence="1">
    <location>
        <position position="85"/>
    </location>
</feature>
<comment type="caution">
    <text evidence="1">The sequence shown here is derived from an EMBL/GenBank/DDBJ whole genome shotgun (WGS) entry which is preliminary data.</text>
</comment>
<feature type="non-terminal residue" evidence="1">
    <location>
        <position position="1"/>
    </location>
</feature>
<evidence type="ECO:0000313" key="1">
    <source>
        <dbReference type="EMBL" id="KAK5971949.1"/>
    </source>
</evidence>
<sequence>VSFYSLGGGVRLQFSDYYWLFTLQVDRVSIVNCINLSQYVLSEVIKEWYYGKRTSLANIDILFAKNGKAGIRFDVENLLKKVKYK</sequence>
<dbReference type="EMBL" id="WIXE01017181">
    <property type="protein sequence ID" value="KAK5971949.1"/>
    <property type="molecule type" value="Genomic_DNA"/>
</dbReference>
<reference evidence="1 2" key="1">
    <citation type="submission" date="2019-10" db="EMBL/GenBank/DDBJ databases">
        <title>Assembly and Annotation for the nematode Trichostrongylus colubriformis.</title>
        <authorList>
            <person name="Martin J."/>
        </authorList>
    </citation>
    <scope>NUCLEOTIDE SEQUENCE [LARGE SCALE GENOMIC DNA]</scope>
    <source>
        <strain evidence="1">G859</strain>
        <tissue evidence="1">Whole worm</tissue>
    </source>
</reference>
<keyword evidence="2" id="KW-1185">Reference proteome</keyword>
<accession>A0AAN8F9I0</accession>
<proteinExistence type="predicted"/>
<evidence type="ECO:0000313" key="2">
    <source>
        <dbReference type="Proteomes" id="UP001331761"/>
    </source>
</evidence>
<name>A0AAN8F9I0_TRICO</name>
<organism evidence="1 2">
    <name type="scientific">Trichostrongylus colubriformis</name>
    <name type="common">Black scour worm</name>
    <dbReference type="NCBI Taxonomy" id="6319"/>
    <lineage>
        <taxon>Eukaryota</taxon>
        <taxon>Metazoa</taxon>
        <taxon>Ecdysozoa</taxon>
        <taxon>Nematoda</taxon>
        <taxon>Chromadorea</taxon>
        <taxon>Rhabditida</taxon>
        <taxon>Rhabditina</taxon>
        <taxon>Rhabditomorpha</taxon>
        <taxon>Strongyloidea</taxon>
        <taxon>Trichostrongylidae</taxon>
        <taxon>Trichostrongylus</taxon>
    </lineage>
</organism>
<protein>
    <submittedName>
        <fullName evidence="1">Uncharacterized protein</fullName>
    </submittedName>
</protein>
<dbReference type="AlphaFoldDB" id="A0AAN8F9I0"/>